<keyword evidence="2" id="KW-1185">Reference proteome</keyword>
<feature type="region of interest" description="Disordered" evidence="1">
    <location>
        <begin position="24"/>
        <end position="102"/>
    </location>
</feature>
<evidence type="ECO:0000313" key="3">
    <source>
        <dbReference type="WBParaSite" id="PSAMB.scaffold1587size29666.g13895.t1"/>
    </source>
</evidence>
<name>A0A914V6C6_9BILA</name>
<evidence type="ECO:0000313" key="2">
    <source>
        <dbReference type="Proteomes" id="UP000887566"/>
    </source>
</evidence>
<feature type="compositionally biased region" description="Basic and acidic residues" evidence="1">
    <location>
        <begin position="86"/>
        <end position="102"/>
    </location>
</feature>
<accession>A0A914V6C6</accession>
<dbReference type="WBParaSite" id="PSAMB.scaffold1587size29666.g13895.t1">
    <property type="protein sequence ID" value="PSAMB.scaffold1587size29666.g13895.t1"/>
    <property type="gene ID" value="PSAMB.scaffold1587size29666.g13895"/>
</dbReference>
<proteinExistence type="predicted"/>
<protein>
    <submittedName>
        <fullName evidence="3">Secreted protein</fullName>
    </submittedName>
</protein>
<organism evidence="2 3">
    <name type="scientific">Plectus sambesii</name>
    <dbReference type="NCBI Taxonomy" id="2011161"/>
    <lineage>
        <taxon>Eukaryota</taxon>
        <taxon>Metazoa</taxon>
        <taxon>Ecdysozoa</taxon>
        <taxon>Nematoda</taxon>
        <taxon>Chromadorea</taxon>
        <taxon>Plectida</taxon>
        <taxon>Plectina</taxon>
        <taxon>Plectoidea</taxon>
        <taxon>Plectidae</taxon>
        <taxon>Plectus</taxon>
    </lineage>
</organism>
<evidence type="ECO:0000256" key="1">
    <source>
        <dbReference type="SAM" id="MobiDB-lite"/>
    </source>
</evidence>
<sequence length="102" mass="10690">MSASLRLQSAAFFAGLLASRRPSVGSGAGLVPGTNTVRRATTERSNQGALGAGTGAGSRPLFFFAARSTYRTGQHDRRRKHALGTRAREGEKREAKRSGSGG</sequence>
<dbReference type="AlphaFoldDB" id="A0A914V6C6"/>
<reference evidence="3" key="1">
    <citation type="submission" date="2022-11" db="UniProtKB">
        <authorList>
            <consortium name="WormBaseParasite"/>
        </authorList>
    </citation>
    <scope>IDENTIFICATION</scope>
</reference>
<dbReference type="Proteomes" id="UP000887566">
    <property type="component" value="Unplaced"/>
</dbReference>
<feature type="compositionally biased region" description="Polar residues" evidence="1">
    <location>
        <begin position="33"/>
        <end position="48"/>
    </location>
</feature>